<dbReference type="Proteomes" id="UP000050525">
    <property type="component" value="Unassembled WGS sequence"/>
</dbReference>
<proteinExistence type="predicted"/>
<dbReference type="EMBL" id="AKHW03006215">
    <property type="protein sequence ID" value="KYO23466.1"/>
    <property type="molecule type" value="Genomic_DNA"/>
</dbReference>
<organism evidence="1 2">
    <name type="scientific">Alligator mississippiensis</name>
    <name type="common">American alligator</name>
    <dbReference type="NCBI Taxonomy" id="8496"/>
    <lineage>
        <taxon>Eukaryota</taxon>
        <taxon>Metazoa</taxon>
        <taxon>Chordata</taxon>
        <taxon>Craniata</taxon>
        <taxon>Vertebrata</taxon>
        <taxon>Euteleostomi</taxon>
        <taxon>Archelosauria</taxon>
        <taxon>Archosauria</taxon>
        <taxon>Crocodylia</taxon>
        <taxon>Alligatoridae</taxon>
        <taxon>Alligatorinae</taxon>
        <taxon>Alligator</taxon>
    </lineage>
</organism>
<gene>
    <name evidence="1" type="ORF">Y1Q_0005821</name>
</gene>
<protein>
    <submittedName>
        <fullName evidence="1">Uncharacterized protein</fullName>
    </submittedName>
</protein>
<keyword evidence="2" id="KW-1185">Reference proteome</keyword>
<reference evidence="1 2" key="1">
    <citation type="journal article" date="2012" name="Genome Biol.">
        <title>Sequencing three crocodilian genomes to illuminate the evolution of archosaurs and amniotes.</title>
        <authorList>
            <person name="St John J.A."/>
            <person name="Braun E.L."/>
            <person name="Isberg S.R."/>
            <person name="Miles L.G."/>
            <person name="Chong A.Y."/>
            <person name="Gongora J."/>
            <person name="Dalzell P."/>
            <person name="Moran C."/>
            <person name="Bed'hom B."/>
            <person name="Abzhanov A."/>
            <person name="Burgess S.C."/>
            <person name="Cooksey A.M."/>
            <person name="Castoe T.A."/>
            <person name="Crawford N.G."/>
            <person name="Densmore L.D."/>
            <person name="Drew J.C."/>
            <person name="Edwards S.V."/>
            <person name="Faircloth B.C."/>
            <person name="Fujita M.K."/>
            <person name="Greenwold M.J."/>
            <person name="Hoffmann F.G."/>
            <person name="Howard J.M."/>
            <person name="Iguchi T."/>
            <person name="Janes D.E."/>
            <person name="Khan S.Y."/>
            <person name="Kohno S."/>
            <person name="de Koning A.J."/>
            <person name="Lance S.L."/>
            <person name="McCarthy F.M."/>
            <person name="McCormack J.E."/>
            <person name="Merchant M.E."/>
            <person name="Peterson D.G."/>
            <person name="Pollock D.D."/>
            <person name="Pourmand N."/>
            <person name="Raney B.J."/>
            <person name="Roessler K.A."/>
            <person name="Sanford J.R."/>
            <person name="Sawyer R.H."/>
            <person name="Schmidt C.J."/>
            <person name="Triplett E.W."/>
            <person name="Tuberville T.D."/>
            <person name="Venegas-Anaya M."/>
            <person name="Howard J.T."/>
            <person name="Jarvis E.D."/>
            <person name="Guillette L.J.Jr."/>
            <person name="Glenn T.C."/>
            <person name="Green R.E."/>
            <person name="Ray D.A."/>
        </authorList>
    </citation>
    <scope>NUCLEOTIDE SEQUENCE [LARGE SCALE GENOMIC DNA]</scope>
    <source>
        <strain evidence="1">KSC_2009_1</strain>
    </source>
</reference>
<sequence length="81" mass="9151">MLLHRLDTAGGFPRCTLCLLAQLLQWSQQKHVARHALQWCLLSGSSSRPHLHEEKGHVPSHLPANAEGHSLEFERAVARWP</sequence>
<evidence type="ECO:0000313" key="1">
    <source>
        <dbReference type="EMBL" id="KYO23466.1"/>
    </source>
</evidence>
<evidence type="ECO:0000313" key="2">
    <source>
        <dbReference type="Proteomes" id="UP000050525"/>
    </source>
</evidence>
<name>A0A151MG16_ALLMI</name>
<comment type="caution">
    <text evidence="1">The sequence shown here is derived from an EMBL/GenBank/DDBJ whole genome shotgun (WGS) entry which is preliminary data.</text>
</comment>
<dbReference type="AlphaFoldDB" id="A0A151MG16"/>
<accession>A0A151MG16</accession>